<evidence type="ECO:0000256" key="10">
    <source>
        <dbReference type="RuleBase" id="RU364125"/>
    </source>
</evidence>
<dbReference type="PANTHER" id="PTHR35091">
    <property type="entry name" value="FLAGELLAR PROTEIN FLIL"/>
    <property type="match status" value="1"/>
</dbReference>
<keyword evidence="11" id="KW-0282">Flagellum</keyword>
<comment type="function">
    <text evidence="1 10">Controls the rotational direction of flagella during chemotaxis.</text>
</comment>
<evidence type="ECO:0000256" key="2">
    <source>
        <dbReference type="ARBA" id="ARBA00004162"/>
    </source>
</evidence>
<dbReference type="Pfam" id="PF03748">
    <property type="entry name" value="FliL"/>
    <property type="match status" value="1"/>
</dbReference>
<evidence type="ECO:0000256" key="1">
    <source>
        <dbReference type="ARBA" id="ARBA00002254"/>
    </source>
</evidence>
<comment type="subcellular location">
    <subcellularLocation>
        <location evidence="2">Cell membrane</location>
        <topology evidence="2">Single-pass membrane protein</topology>
    </subcellularLocation>
</comment>
<keyword evidence="11" id="KW-0966">Cell projection</keyword>
<keyword evidence="8 10" id="KW-1133">Transmembrane helix</keyword>
<protein>
    <recommendedName>
        <fullName evidence="10">Flagellar protein FliL</fullName>
    </recommendedName>
</protein>
<evidence type="ECO:0000256" key="8">
    <source>
        <dbReference type="ARBA" id="ARBA00022989"/>
    </source>
</evidence>
<evidence type="ECO:0000256" key="6">
    <source>
        <dbReference type="ARBA" id="ARBA00022692"/>
    </source>
</evidence>
<dbReference type="RefSeq" id="WP_207862910.1">
    <property type="nucleotide sequence ID" value="NZ_JAFREP010000046.1"/>
</dbReference>
<feature type="transmembrane region" description="Helical" evidence="10">
    <location>
        <begin position="24"/>
        <end position="44"/>
    </location>
</feature>
<accession>A0A8J7U5V1</accession>
<evidence type="ECO:0000313" key="11">
    <source>
        <dbReference type="EMBL" id="MBO1322938.1"/>
    </source>
</evidence>
<evidence type="ECO:0000256" key="9">
    <source>
        <dbReference type="ARBA" id="ARBA00023136"/>
    </source>
</evidence>
<dbReference type="Proteomes" id="UP000664417">
    <property type="component" value="Unassembled WGS sequence"/>
</dbReference>
<keyword evidence="9 10" id="KW-0472">Membrane</keyword>
<dbReference type="AlphaFoldDB" id="A0A8J7U5V1"/>
<proteinExistence type="inferred from homology"/>
<evidence type="ECO:0000256" key="3">
    <source>
        <dbReference type="ARBA" id="ARBA00008281"/>
    </source>
</evidence>
<keyword evidence="12" id="KW-1185">Reference proteome</keyword>
<comment type="caution">
    <text evidence="11">The sequence shown here is derived from an EMBL/GenBank/DDBJ whole genome shotgun (WGS) entry which is preliminary data.</text>
</comment>
<comment type="similarity">
    <text evidence="3 10">Belongs to the FliL family.</text>
</comment>
<evidence type="ECO:0000256" key="5">
    <source>
        <dbReference type="ARBA" id="ARBA00022500"/>
    </source>
</evidence>
<evidence type="ECO:0000256" key="7">
    <source>
        <dbReference type="ARBA" id="ARBA00022779"/>
    </source>
</evidence>
<keyword evidence="7 10" id="KW-0283">Flagellar rotation</keyword>
<gene>
    <name evidence="11" type="ORF">J3U88_31020</name>
</gene>
<name>A0A8J7U5V1_9BACT</name>
<keyword evidence="4 10" id="KW-1003">Cell membrane</keyword>
<reference evidence="11" key="1">
    <citation type="submission" date="2021-03" db="EMBL/GenBank/DDBJ databases">
        <authorList>
            <person name="Wang G."/>
        </authorList>
    </citation>
    <scope>NUCLEOTIDE SEQUENCE</scope>
    <source>
        <strain evidence="11">KCTC 12899</strain>
    </source>
</reference>
<organism evidence="11 12">
    <name type="scientific">Acanthopleuribacter pedis</name>
    <dbReference type="NCBI Taxonomy" id="442870"/>
    <lineage>
        <taxon>Bacteria</taxon>
        <taxon>Pseudomonadati</taxon>
        <taxon>Acidobacteriota</taxon>
        <taxon>Holophagae</taxon>
        <taxon>Acanthopleuribacterales</taxon>
        <taxon>Acanthopleuribacteraceae</taxon>
        <taxon>Acanthopleuribacter</taxon>
    </lineage>
</organism>
<dbReference type="InterPro" id="IPR005503">
    <property type="entry name" value="FliL"/>
</dbReference>
<sequence length="182" mass="20322">MAWEEESIDTGADFEEVGGKRNPIKLIVIALVVIGVLVGAYFAYNAVMNKEDAPAEGENAEGTGEQVEEVVEEVVPEAGHKIALEKFTLNLADKGKPHFLVTTIALEVTKVELKTAVEADDKLYNTKTRDTILRILRTKTFKEVSDQATMKEVSKEIQHKLNRIYGEDGKVMNVYFTEFMVQ</sequence>
<evidence type="ECO:0000256" key="4">
    <source>
        <dbReference type="ARBA" id="ARBA00022475"/>
    </source>
</evidence>
<dbReference type="GO" id="GO:0006935">
    <property type="term" value="P:chemotaxis"/>
    <property type="evidence" value="ECO:0007669"/>
    <property type="project" value="UniProtKB-KW"/>
</dbReference>
<evidence type="ECO:0000313" key="12">
    <source>
        <dbReference type="Proteomes" id="UP000664417"/>
    </source>
</evidence>
<dbReference type="GO" id="GO:0005886">
    <property type="term" value="C:plasma membrane"/>
    <property type="evidence" value="ECO:0007669"/>
    <property type="project" value="UniProtKB-SubCell"/>
</dbReference>
<dbReference type="GO" id="GO:0009425">
    <property type="term" value="C:bacterial-type flagellum basal body"/>
    <property type="evidence" value="ECO:0007669"/>
    <property type="project" value="InterPro"/>
</dbReference>
<keyword evidence="6 10" id="KW-0812">Transmembrane</keyword>
<dbReference type="GO" id="GO:0071978">
    <property type="term" value="P:bacterial-type flagellum-dependent swarming motility"/>
    <property type="evidence" value="ECO:0007669"/>
    <property type="project" value="TreeGrafter"/>
</dbReference>
<keyword evidence="11" id="KW-0969">Cilium</keyword>
<dbReference type="EMBL" id="JAFREP010000046">
    <property type="protein sequence ID" value="MBO1322938.1"/>
    <property type="molecule type" value="Genomic_DNA"/>
</dbReference>
<keyword evidence="5 10" id="KW-0145">Chemotaxis</keyword>
<dbReference type="PANTHER" id="PTHR35091:SF2">
    <property type="entry name" value="FLAGELLAR PROTEIN FLIL"/>
    <property type="match status" value="1"/>
</dbReference>